<proteinExistence type="predicted"/>
<evidence type="ECO:0000256" key="1">
    <source>
        <dbReference type="SAM" id="Phobius"/>
    </source>
</evidence>
<organism evidence="2 3">
    <name type="scientific">Neisseria oralis</name>
    <dbReference type="NCBI Taxonomy" id="1107316"/>
    <lineage>
        <taxon>Bacteria</taxon>
        <taxon>Pseudomonadati</taxon>
        <taxon>Pseudomonadota</taxon>
        <taxon>Betaproteobacteria</taxon>
        <taxon>Neisseriales</taxon>
        <taxon>Neisseriaceae</taxon>
        <taxon>Neisseria</taxon>
    </lineage>
</organism>
<dbReference type="Proteomes" id="UP001621964">
    <property type="component" value="Unassembled WGS sequence"/>
</dbReference>
<gene>
    <name evidence="2" type="ORF">ACI43T_06810</name>
</gene>
<dbReference type="EMBL" id="JBJGEB010000005">
    <property type="protein sequence ID" value="MFK7642207.1"/>
    <property type="molecule type" value="Genomic_DNA"/>
</dbReference>
<evidence type="ECO:0000313" key="2">
    <source>
        <dbReference type="EMBL" id="MFK7642207.1"/>
    </source>
</evidence>
<evidence type="ECO:0000313" key="3">
    <source>
        <dbReference type="Proteomes" id="UP001621964"/>
    </source>
</evidence>
<keyword evidence="1" id="KW-0472">Membrane</keyword>
<feature type="transmembrane region" description="Helical" evidence="1">
    <location>
        <begin position="41"/>
        <end position="59"/>
    </location>
</feature>
<dbReference type="NCBIfam" id="NF037970">
    <property type="entry name" value="vanZ_1"/>
    <property type="match status" value="1"/>
</dbReference>
<name>A0ABW8Q3S8_9NEIS</name>
<comment type="caution">
    <text evidence="2">The sequence shown here is derived from an EMBL/GenBank/DDBJ whole genome shotgun (WGS) entry which is preliminary data.</text>
</comment>
<reference evidence="2 3" key="1">
    <citation type="submission" date="2024-11" db="EMBL/GenBank/DDBJ databases">
        <authorList>
            <person name="Mikucki A.G."/>
            <person name="Kahler C.M."/>
        </authorList>
    </citation>
    <scope>NUCLEOTIDE SEQUENCE [LARGE SCALE GENOMIC DNA]</scope>
    <source>
        <strain evidence="2 3">EXNM717</strain>
    </source>
</reference>
<dbReference type="PANTHER" id="PTHR28008">
    <property type="entry name" value="DOMAIN PROTEIN, PUTATIVE (AFU_ORTHOLOGUE AFUA_3G10980)-RELATED"/>
    <property type="match status" value="1"/>
</dbReference>
<keyword evidence="1" id="KW-1133">Transmembrane helix</keyword>
<dbReference type="PANTHER" id="PTHR28008:SF1">
    <property type="entry name" value="DOMAIN PROTEIN, PUTATIVE (AFU_ORTHOLOGUE AFUA_3G10980)-RELATED"/>
    <property type="match status" value="1"/>
</dbReference>
<sequence>MKLPANKFTLFAAAWFAAGIYALIFRESGNAPPPFPHFDKAAHFALFFAQIWLLAKAFIHDGLKIPYRGLLAFALLFAAGSEWAQAAFTATREGTVGDGIADMLGASAALWLAAKTAAVKKAARGPSAQ</sequence>
<accession>A0ABW8Q3S8</accession>
<keyword evidence="1" id="KW-0812">Transmembrane</keyword>
<keyword evidence="3" id="KW-1185">Reference proteome</keyword>
<protein>
    <submittedName>
        <fullName evidence="2">VanZ family protein</fullName>
    </submittedName>
</protein>
<dbReference type="RefSeq" id="WP_405386067.1">
    <property type="nucleotide sequence ID" value="NZ_JBJGEB010000005.1"/>
</dbReference>